<evidence type="ECO:0000313" key="3">
    <source>
        <dbReference type="Proteomes" id="UP000191116"/>
    </source>
</evidence>
<protein>
    <recommendedName>
        <fullName evidence="1">DUF4123 domain-containing protein</fullName>
    </recommendedName>
</protein>
<sequence length="283" mass="32596">MSFTTELPLPIPDFNVLNKEACFLILDGSQIEKLELLLLQQDLQPQAICPIRFLPLREVSSFIVKLTSAAMSWFTQYNHANVGYIISSEASIEQLAIILSDFFEVLSAYGSKVFFKVGQPEAMNVILNDQECHLWESLSKVWLPTRKGWVSLNHDETISTKSQPETYHLSDQQWKQLGDITRRNTVEKVHQHLTTYFPMALKQHNAPLLWTEEWVKNAHDMHFETDTDVLHFFNILALLGENVLKTDRYPHIKQLLETPSAQTPSMRVTKADELAHKEISHVK</sequence>
<evidence type="ECO:0000313" key="2">
    <source>
        <dbReference type="EMBL" id="SKA52376.1"/>
    </source>
</evidence>
<dbReference type="Pfam" id="PF13503">
    <property type="entry name" value="DUF4123"/>
    <property type="match status" value="1"/>
</dbReference>
<dbReference type="RefSeq" id="WP_080175998.1">
    <property type="nucleotide sequence ID" value="NZ_AP024856.1"/>
</dbReference>
<reference evidence="2 3" key="1">
    <citation type="submission" date="2017-02" db="EMBL/GenBank/DDBJ databases">
        <authorList>
            <person name="Peterson S.W."/>
        </authorList>
    </citation>
    <scope>NUCLEOTIDE SEQUENCE [LARGE SCALE GENOMIC DNA]</scope>
    <source>
        <strain evidence="2 3">CECT 9189</strain>
    </source>
</reference>
<evidence type="ECO:0000259" key="1">
    <source>
        <dbReference type="Pfam" id="PF13503"/>
    </source>
</evidence>
<name>A0A1T4UIE6_9GAMM</name>
<feature type="domain" description="DUF4123" evidence="1">
    <location>
        <begin position="22"/>
        <end position="128"/>
    </location>
</feature>
<dbReference type="Proteomes" id="UP000191116">
    <property type="component" value="Unassembled WGS sequence"/>
</dbReference>
<dbReference type="OrthoDB" id="6353266at2"/>
<dbReference type="AlphaFoldDB" id="A0A1T4UIE6"/>
<dbReference type="EMBL" id="FUWP01000024">
    <property type="protein sequence ID" value="SKA52376.1"/>
    <property type="molecule type" value="Genomic_DNA"/>
</dbReference>
<dbReference type="InterPro" id="IPR025391">
    <property type="entry name" value="DUF4123"/>
</dbReference>
<accession>A0A1T4UIE6</accession>
<organism evidence="2 3">
    <name type="scientific">Photobacterium toruni</name>
    <dbReference type="NCBI Taxonomy" id="1935446"/>
    <lineage>
        <taxon>Bacteria</taxon>
        <taxon>Pseudomonadati</taxon>
        <taxon>Pseudomonadota</taxon>
        <taxon>Gammaproteobacteria</taxon>
        <taxon>Vibrionales</taxon>
        <taxon>Vibrionaceae</taxon>
        <taxon>Photobacterium</taxon>
    </lineage>
</organism>
<gene>
    <name evidence="2" type="ORF">CZ814_03282</name>
</gene>
<proteinExistence type="predicted"/>